<feature type="transmembrane region" description="Helical" evidence="6">
    <location>
        <begin position="9"/>
        <end position="27"/>
    </location>
</feature>
<evidence type="ECO:0000256" key="1">
    <source>
        <dbReference type="ARBA" id="ARBA00004141"/>
    </source>
</evidence>
<feature type="transmembrane region" description="Helical" evidence="6">
    <location>
        <begin position="232"/>
        <end position="256"/>
    </location>
</feature>
<dbReference type="GO" id="GO:0016020">
    <property type="term" value="C:membrane"/>
    <property type="evidence" value="ECO:0007669"/>
    <property type="project" value="UniProtKB-SubCell"/>
</dbReference>
<feature type="transmembrane region" description="Helical" evidence="6">
    <location>
        <begin position="191"/>
        <end position="212"/>
    </location>
</feature>
<dbReference type="Proteomes" id="UP001143981">
    <property type="component" value="Unassembled WGS sequence"/>
</dbReference>
<evidence type="ECO:0000313" key="8">
    <source>
        <dbReference type="EMBL" id="KAJ1734238.1"/>
    </source>
</evidence>
<gene>
    <name evidence="8" type="ORF">LPJ61_001177</name>
</gene>
<feature type="transmembrane region" description="Helical" evidence="6">
    <location>
        <begin position="330"/>
        <end position="353"/>
    </location>
</feature>
<dbReference type="GO" id="GO:0022857">
    <property type="term" value="F:transmembrane transporter activity"/>
    <property type="evidence" value="ECO:0007669"/>
    <property type="project" value="InterPro"/>
</dbReference>
<dbReference type="AlphaFoldDB" id="A0A9W7YI72"/>
<evidence type="ECO:0000313" key="9">
    <source>
        <dbReference type="Proteomes" id="UP001143981"/>
    </source>
</evidence>
<keyword evidence="3 6" id="KW-0812">Transmembrane</keyword>
<keyword evidence="9" id="KW-1185">Reference proteome</keyword>
<dbReference type="PROSITE" id="PS50850">
    <property type="entry name" value="MFS"/>
    <property type="match status" value="1"/>
</dbReference>
<feature type="transmembrane region" description="Helical" evidence="6">
    <location>
        <begin position="268"/>
        <end position="292"/>
    </location>
</feature>
<accession>A0A9W7YI72</accession>
<dbReference type="PANTHER" id="PTHR23506:SF23">
    <property type="entry name" value="GH10249P"/>
    <property type="match status" value="1"/>
</dbReference>
<dbReference type="Gene3D" id="1.20.1250.20">
    <property type="entry name" value="MFS general substrate transporter like domains"/>
    <property type="match status" value="2"/>
</dbReference>
<keyword evidence="2" id="KW-0813">Transport</keyword>
<dbReference type="Pfam" id="PF07690">
    <property type="entry name" value="MFS_1"/>
    <property type="match status" value="1"/>
</dbReference>
<organism evidence="8 9">
    <name type="scientific">Coemansia biformis</name>
    <dbReference type="NCBI Taxonomy" id="1286918"/>
    <lineage>
        <taxon>Eukaryota</taxon>
        <taxon>Fungi</taxon>
        <taxon>Fungi incertae sedis</taxon>
        <taxon>Zoopagomycota</taxon>
        <taxon>Kickxellomycotina</taxon>
        <taxon>Kickxellomycetes</taxon>
        <taxon>Kickxellales</taxon>
        <taxon>Kickxellaceae</taxon>
        <taxon>Coemansia</taxon>
    </lineage>
</organism>
<dbReference type="InterPro" id="IPR020846">
    <property type="entry name" value="MFS_dom"/>
</dbReference>
<proteinExistence type="predicted"/>
<feature type="transmembrane region" description="Helical" evidence="6">
    <location>
        <begin position="39"/>
        <end position="57"/>
    </location>
</feature>
<feature type="transmembrane region" description="Helical" evidence="6">
    <location>
        <begin position="298"/>
        <end position="318"/>
    </location>
</feature>
<evidence type="ECO:0000259" key="7">
    <source>
        <dbReference type="PROSITE" id="PS50850"/>
    </source>
</evidence>
<evidence type="ECO:0000256" key="6">
    <source>
        <dbReference type="SAM" id="Phobius"/>
    </source>
</evidence>
<evidence type="ECO:0000256" key="3">
    <source>
        <dbReference type="ARBA" id="ARBA00022692"/>
    </source>
</evidence>
<dbReference type="EMBL" id="JANBOI010000086">
    <property type="protein sequence ID" value="KAJ1734238.1"/>
    <property type="molecule type" value="Genomic_DNA"/>
</dbReference>
<feature type="transmembrane region" description="Helical" evidence="6">
    <location>
        <begin position="107"/>
        <end position="129"/>
    </location>
</feature>
<comment type="caution">
    <text evidence="8">The sequence shown here is derived from an EMBL/GenBank/DDBJ whole genome shotgun (WGS) entry which is preliminary data.</text>
</comment>
<keyword evidence="5 6" id="KW-0472">Membrane</keyword>
<evidence type="ECO:0000256" key="5">
    <source>
        <dbReference type="ARBA" id="ARBA00023136"/>
    </source>
</evidence>
<dbReference type="InterPro" id="IPR036259">
    <property type="entry name" value="MFS_trans_sf"/>
</dbReference>
<reference evidence="8" key="1">
    <citation type="submission" date="2022-07" db="EMBL/GenBank/DDBJ databases">
        <title>Phylogenomic reconstructions and comparative analyses of Kickxellomycotina fungi.</title>
        <authorList>
            <person name="Reynolds N.K."/>
            <person name="Stajich J.E."/>
            <person name="Barry K."/>
            <person name="Grigoriev I.V."/>
            <person name="Crous P."/>
            <person name="Smith M.E."/>
        </authorList>
    </citation>
    <scope>NUCLEOTIDE SEQUENCE</scope>
    <source>
        <strain evidence="8">BCRC 34381</strain>
    </source>
</reference>
<dbReference type="PANTHER" id="PTHR23506">
    <property type="entry name" value="GH10249P"/>
    <property type="match status" value="1"/>
</dbReference>
<name>A0A9W7YI72_9FUNG</name>
<dbReference type="SUPFAM" id="SSF103473">
    <property type="entry name" value="MFS general substrate transporter"/>
    <property type="match status" value="1"/>
</dbReference>
<feature type="transmembrane region" description="Helical" evidence="6">
    <location>
        <begin position="69"/>
        <end position="87"/>
    </location>
</feature>
<protein>
    <recommendedName>
        <fullName evidence="7">Major facilitator superfamily (MFS) profile domain-containing protein</fullName>
    </recommendedName>
</protein>
<dbReference type="OrthoDB" id="5086884at2759"/>
<evidence type="ECO:0000256" key="4">
    <source>
        <dbReference type="ARBA" id="ARBA00022989"/>
    </source>
</evidence>
<dbReference type="InterPro" id="IPR050930">
    <property type="entry name" value="MFS_Vesicular_Transporter"/>
</dbReference>
<comment type="subcellular location">
    <subcellularLocation>
        <location evidence="1">Membrane</location>
        <topology evidence="1">Multi-pass membrane protein</topology>
    </subcellularLocation>
</comment>
<sequence>MRLASKAKIGLVMAMFGVGSIVTSTLAGLVSDRWRSRKLPLVIGSIGYVASGLILGLSHKLWHVLLYRLLNGMASGLVYPITTAAVADVRPKKLLGLQMSLLNTFNNAGYMIGKLIAGGLLAILMAFGIKEPLEIHSELVKCVPQARDSSETVEKKDDCSDITIAAESCLGDQPAYAEAASRTMPLWRLVLQWRVLSASIISLSLGVLTGSLDNVLAMHSKDRFGVSASKTGLLYTISGGTAILLSMPVGSGVDWAIGRYGEAARASLVTVGLLLAGGAVLAMGLSTTFGTIVGMEAWLAVALLLVNIPVMSSFGEFVNSLGLNSMAQSYGVYNSFWSLSSTFAPPIATWLYTRVGFRTLVAGMLPVLCALCAGLMLAESVWRALKQKL</sequence>
<dbReference type="InterPro" id="IPR011701">
    <property type="entry name" value="MFS"/>
</dbReference>
<keyword evidence="4 6" id="KW-1133">Transmembrane helix</keyword>
<feature type="domain" description="Major facilitator superfamily (MFS) profile" evidence="7">
    <location>
        <begin position="1"/>
        <end position="381"/>
    </location>
</feature>
<evidence type="ECO:0000256" key="2">
    <source>
        <dbReference type="ARBA" id="ARBA00022448"/>
    </source>
</evidence>
<feature type="transmembrane region" description="Helical" evidence="6">
    <location>
        <begin position="359"/>
        <end position="378"/>
    </location>
</feature>